<dbReference type="InterPro" id="IPR049326">
    <property type="entry name" value="Rhodopsin_dom_fungi"/>
</dbReference>
<evidence type="ECO:0000256" key="2">
    <source>
        <dbReference type="SAM" id="Phobius"/>
    </source>
</evidence>
<feature type="region of interest" description="Disordered" evidence="1">
    <location>
        <begin position="281"/>
        <end position="301"/>
    </location>
</feature>
<dbReference type="PANTHER" id="PTHR39614:SF2">
    <property type="entry name" value="INTEGRAL MEMBRANE PROTEIN"/>
    <property type="match status" value="1"/>
</dbReference>
<keyword evidence="2" id="KW-0472">Membrane</keyword>
<comment type="caution">
    <text evidence="4">The sequence shown here is derived from an EMBL/GenBank/DDBJ whole genome shotgun (WGS) entry which is preliminary data.</text>
</comment>
<dbReference type="Proteomes" id="UP001595075">
    <property type="component" value="Unassembled WGS sequence"/>
</dbReference>
<protein>
    <recommendedName>
        <fullName evidence="3">Rhodopsin domain-containing protein</fullName>
    </recommendedName>
</protein>
<feature type="transmembrane region" description="Helical" evidence="2">
    <location>
        <begin position="20"/>
        <end position="43"/>
    </location>
</feature>
<feature type="domain" description="Rhodopsin" evidence="3">
    <location>
        <begin position="39"/>
        <end position="268"/>
    </location>
</feature>
<feature type="transmembrane region" description="Helical" evidence="2">
    <location>
        <begin position="174"/>
        <end position="199"/>
    </location>
</feature>
<keyword evidence="2" id="KW-0812">Transmembrane</keyword>
<gene>
    <name evidence="4" type="ORF">VTL71DRAFT_13054</name>
</gene>
<evidence type="ECO:0000259" key="3">
    <source>
        <dbReference type="Pfam" id="PF20684"/>
    </source>
</evidence>
<dbReference type="PANTHER" id="PTHR39614">
    <property type="entry name" value="INTEGRAL MEMBRANE PROTEIN"/>
    <property type="match status" value="1"/>
</dbReference>
<dbReference type="EMBL" id="JAZHXI010000005">
    <property type="protein sequence ID" value="KAL2071819.1"/>
    <property type="molecule type" value="Genomic_DNA"/>
</dbReference>
<evidence type="ECO:0000256" key="1">
    <source>
        <dbReference type="SAM" id="MobiDB-lite"/>
    </source>
</evidence>
<feature type="compositionally biased region" description="Basic and acidic residues" evidence="1">
    <location>
        <begin position="333"/>
        <end position="344"/>
    </location>
</feature>
<feature type="transmembrane region" description="Helical" evidence="2">
    <location>
        <begin position="99"/>
        <end position="121"/>
    </location>
</feature>
<reference evidence="4 5" key="1">
    <citation type="journal article" date="2024" name="Commun. Biol.">
        <title>Comparative genomic analysis of thermophilic fungi reveals convergent evolutionary adaptations and gene losses.</title>
        <authorList>
            <person name="Steindorff A.S."/>
            <person name="Aguilar-Pontes M.V."/>
            <person name="Robinson A.J."/>
            <person name="Andreopoulos B."/>
            <person name="LaButti K."/>
            <person name="Kuo A."/>
            <person name="Mondo S."/>
            <person name="Riley R."/>
            <person name="Otillar R."/>
            <person name="Haridas S."/>
            <person name="Lipzen A."/>
            <person name="Grimwood J."/>
            <person name="Schmutz J."/>
            <person name="Clum A."/>
            <person name="Reid I.D."/>
            <person name="Moisan M.C."/>
            <person name="Butler G."/>
            <person name="Nguyen T.T.M."/>
            <person name="Dewar K."/>
            <person name="Conant G."/>
            <person name="Drula E."/>
            <person name="Henrissat B."/>
            <person name="Hansel C."/>
            <person name="Singer S."/>
            <person name="Hutchinson M.I."/>
            <person name="de Vries R.P."/>
            <person name="Natvig D.O."/>
            <person name="Powell A.J."/>
            <person name="Tsang A."/>
            <person name="Grigoriev I.V."/>
        </authorList>
    </citation>
    <scope>NUCLEOTIDE SEQUENCE [LARGE SCALE GENOMIC DNA]</scope>
    <source>
        <strain evidence="4 5">CBS 494.80</strain>
    </source>
</reference>
<accession>A0ABR4CPR1</accession>
<dbReference type="Pfam" id="PF20684">
    <property type="entry name" value="Fung_rhodopsin"/>
    <property type="match status" value="1"/>
</dbReference>
<name>A0ABR4CPR1_9HELO</name>
<feature type="transmembrane region" description="Helical" evidence="2">
    <location>
        <begin position="133"/>
        <end position="154"/>
    </location>
</feature>
<sequence>MANLNIIPPAYVITDTDKAGLVIVVTTFLLASIIICFFVRIFIRITINRPWKWDDWCITVATFLSIVRSAFVYRGVRDGYGKSASLLCQDHFHNIGQTVFASTILHIIALFFSKAAVLFLCKRLATNPKHETTLWAILVLCAVWAVMSILLVTIGCKPGHALIDLPSQCHNISARARTICSVDIFTEAVIFASCISLVYGVRMSRLLKSVVILAFAIRLPSIAFSAVRLASVLYVLRSSDPTIEGVYSSVWAQAELDYSIMACTFSLLGAFLKPFTKEMGPSRSNSYPLNSANSSSNRQRSRIGLSVPTAAEFNLFRPSGEGQSEAEATARSGDGRRESLETAESHQGTILKKVQWFVARDAAQHRDLGSRGHS</sequence>
<feature type="transmembrane region" description="Helical" evidence="2">
    <location>
        <begin position="211"/>
        <end position="236"/>
    </location>
</feature>
<keyword evidence="5" id="KW-1185">Reference proteome</keyword>
<feature type="region of interest" description="Disordered" evidence="1">
    <location>
        <begin position="318"/>
        <end position="347"/>
    </location>
</feature>
<proteinExistence type="predicted"/>
<keyword evidence="2" id="KW-1133">Transmembrane helix</keyword>
<evidence type="ECO:0000313" key="4">
    <source>
        <dbReference type="EMBL" id="KAL2071819.1"/>
    </source>
</evidence>
<evidence type="ECO:0000313" key="5">
    <source>
        <dbReference type="Proteomes" id="UP001595075"/>
    </source>
</evidence>
<organism evidence="4 5">
    <name type="scientific">Oculimacula yallundae</name>
    <dbReference type="NCBI Taxonomy" id="86028"/>
    <lineage>
        <taxon>Eukaryota</taxon>
        <taxon>Fungi</taxon>
        <taxon>Dikarya</taxon>
        <taxon>Ascomycota</taxon>
        <taxon>Pezizomycotina</taxon>
        <taxon>Leotiomycetes</taxon>
        <taxon>Helotiales</taxon>
        <taxon>Ploettnerulaceae</taxon>
        <taxon>Oculimacula</taxon>
    </lineage>
</organism>